<keyword evidence="3" id="KW-1185">Reference proteome</keyword>
<accession>A0A5B0MVN2</accession>
<gene>
    <name evidence="2" type="ORF">PGT21_017897</name>
</gene>
<dbReference type="AlphaFoldDB" id="A0A5B0MVN2"/>
<sequence>MKKGVWYTFMELPPVGHNAPPIAKDAPNPPDVPQPAAVAGGQQRQHRDPAE</sequence>
<organism evidence="2 3">
    <name type="scientific">Puccinia graminis f. sp. tritici</name>
    <dbReference type="NCBI Taxonomy" id="56615"/>
    <lineage>
        <taxon>Eukaryota</taxon>
        <taxon>Fungi</taxon>
        <taxon>Dikarya</taxon>
        <taxon>Basidiomycota</taxon>
        <taxon>Pucciniomycotina</taxon>
        <taxon>Pucciniomycetes</taxon>
        <taxon>Pucciniales</taxon>
        <taxon>Pucciniaceae</taxon>
        <taxon>Puccinia</taxon>
    </lineage>
</organism>
<dbReference type="Proteomes" id="UP000324748">
    <property type="component" value="Unassembled WGS sequence"/>
</dbReference>
<name>A0A5B0MVN2_PUCGR</name>
<comment type="caution">
    <text evidence="2">The sequence shown here is derived from an EMBL/GenBank/DDBJ whole genome shotgun (WGS) entry which is preliminary data.</text>
</comment>
<proteinExistence type="predicted"/>
<reference evidence="2 3" key="1">
    <citation type="submission" date="2019-05" db="EMBL/GenBank/DDBJ databases">
        <title>Emergence of the Ug99 lineage of the wheat stem rust pathogen through somatic hybridization.</title>
        <authorList>
            <person name="Li F."/>
            <person name="Upadhyaya N.M."/>
            <person name="Sperschneider J."/>
            <person name="Matny O."/>
            <person name="Nguyen-Phuc H."/>
            <person name="Mago R."/>
            <person name="Raley C."/>
            <person name="Miller M.E."/>
            <person name="Silverstein K.A.T."/>
            <person name="Henningsen E."/>
            <person name="Hirsch C.D."/>
            <person name="Visser B."/>
            <person name="Pretorius Z.A."/>
            <person name="Steffenson B.J."/>
            <person name="Schwessinger B."/>
            <person name="Dodds P.N."/>
            <person name="Figueroa M."/>
        </authorList>
    </citation>
    <scope>NUCLEOTIDE SEQUENCE [LARGE SCALE GENOMIC DNA]</scope>
    <source>
        <strain evidence="2">21-0</strain>
    </source>
</reference>
<dbReference type="EMBL" id="VSWC01000131">
    <property type="protein sequence ID" value="KAA1080712.1"/>
    <property type="molecule type" value="Genomic_DNA"/>
</dbReference>
<evidence type="ECO:0000313" key="2">
    <source>
        <dbReference type="EMBL" id="KAA1080712.1"/>
    </source>
</evidence>
<protein>
    <submittedName>
        <fullName evidence="2">Uncharacterized protein</fullName>
    </submittedName>
</protein>
<evidence type="ECO:0000313" key="3">
    <source>
        <dbReference type="Proteomes" id="UP000324748"/>
    </source>
</evidence>
<feature type="region of interest" description="Disordered" evidence="1">
    <location>
        <begin position="12"/>
        <end position="51"/>
    </location>
</feature>
<evidence type="ECO:0000256" key="1">
    <source>
        <dbReference type="SAM" id="MobiDB-lite"/>
    </source>
</evidence>